<dbReference type="InterPro" id="IPR006176">
    <property type="entry name" value="3-OHacyl-CoA_DH_NAD-bd"/>
</dbReference>
<proteinExistence type="inferred from homology"/>
<comment type="similarity">
    <text evidence="2">Belongs to the 3-hydroxyacyl-CoA dehydrogenase family.</text>
</comment>
<keyword evidence="3" id="KW-0560">Oxidoreductase</keyword>
<feature type="compositionally biased region" description="Low complexity" evidence="4">
    <location>
        <begin position="42"/>
        <end position="55"/>
    </location>
</feature>
<feature type="domain" description="3-hydroxyacyl-CoA dehydrogenase C-terminal" evidence="5">
    <location>
        <begin position="271"/>
        <end position="367"/>
    </location>
</feature>
<dbReference type="NCBIfam" id="NF005875">
    <property type="entry name" value="PRK07819.1"/>
    <property type="match status" value="1"/>
</dbReference>
<evidence type="ECO:0000259" key="5">
    <source>
        <dbReference type="Pfam" id="PF00725"/>
    </source>
</evidence>
<evidence type="ECO:0000256" key="3">
    <source>
        <dbReference type="ARBA" id="ARBA00023002"/>
    </source>
</evidence>
<dbReference type="Pfam" id="PF00725">
    <property type="entry name" value="3HCDH"/>
    <property type="match status" value="1"/>
</dbReference>
<feature type="domain" description="3-hydroxyacyl-CoA dehydrogenase NAD binding" evidence="6">
    <location>
        <begin position="89"/>
        <end position="268"/>
    </location>
</feature>
<keyword evidence="8" id="KW-1185">Reference proteome</keyword>
<accession>A0ABP5WZ29</accession>
<evidence type="ECO:0000259" key="6">
    <source>
        <dbReference type="Pfam" id="PF02737"/>
    </source>
</evidence>
<evidence type="ECO:0000256" key="4">
    <source>
        <dbReference type="SAM" id="MobiDB-lite"/>
    </source>
</evidence>
<name>A0ABP5WZ29_9ACTN</name>
<dbReference type="InterPro" id="IPR036291">
    <property type="entry name" value="NAD(P)-bd_dom_sf"/>
</dbReference>
<dbReference type="PANTHER" id="PTHR48075">
    <property type="entry name" value="3-HYDROXYACYL-COA DEHYDROGENASE FAMILY PROTEIN"/>
    <property type="match status" value="1"/>
</dbReference>
<protein>
    <submittedName>
        <fullName evidence="7">3-hydroxybutyryl-CoA dehydrogenase</fullName>
    </submittedName>
</protein>
<dbReference type="PANTHER" id="PTHR48075:SF9">
    <property type="entry name" value="3-HYDROXYBUTYRYL-COA DEHYDROGENASE"/>
    <property type="match status" value="1"/>
</dbReference>
<feature type="region of interest" description="Disordered" evidence="4">
    <location>
        <begin position="1"/>
        <end position="78"/>
    </location>
</feature>
<reference evidence="8" key="1">
    <citation type="journal article" date="2019" name="Int. J. Syst. Evol. Microbiol.">
        <title>The Global Catalogue of Microorganisms (GCM) 10K type strain sequencing project: providing services to taxonomists for standard genome sequencing and annotation.</title>
        <authorList>
            <consortium name="The Broad Institute Genomics Platform"/>
            <consortium name="The Broad Institute Genome Sequencing Center for Infectious Disease"/>
            <person name="Wu L."/>
            <person name="Ma J."/>
        </authorList>
    </citation>
    <scope>NUCLEOTIDE SEQUENCE [LARGE SCALE GENOMIC DNA]</scope>
    <source>
        <strain evidence="8">JCM 6305</strain>
    </source>
</reference>
<feature type="compositionally biased region" description="Basic and acidic residues" evidence="4">
    <location>
        <begin position="11"/>
        <end position="29"/>
    </location>
</feature>
<evidence type="ECO:0000256" key="1">
    <source>
        <dbReference type="ARBA" id="ARBA00005086"/>
    </source>
</evidence>
<dbReference type="SUPFAM" id="SSF48179">
    <property type="entry name" value="6-phosphogluconate dehydrogenase C-terminal domain-like"/>
    <property type="match status" value="1"/>
</dbReference>
<dbReference type="InterPro" id="IPR006108">
    <property type="entry name" value="3HC_DH_C"/>
</dbReference>
<evidence type="ECO:0000256" key="2">
    <source>
        <dbReference type="ARBA" id="ARBA00009463"/>
    </source>
</evidence>
<dbReference type="Pfam" id="PF02737">
    <property type="entry name" value="3HCDH_N"/>
    <property type="match status" value="1"/>
</dbReference>
<dbReference type="EMBL" id="BAAASZ010000017">
    <property type="protein sequence ID" value="GAA2437719.1"/>
    <property type="molecule type" value="Genomic_DNA"/>
</dbReference>
<organism evidence="7 8">
    <name type="scientific">Streptomyces macrosporus</name>
    <dbReference type="NCBI Taxonomy" id="44032"/>
    <lineage>
        <taxon>Bacteria</taxon>
        <taxon>Bacillati</taxon>
        <taxon>Actinomycetota</taxon>
        <taxon>Actinomycetes</taxon>
        <taxon>Kitasatosporales</taxon>
        <taxon>Streptomycetaceae</taxon>
        <taxon>Streptomyces</taxon>
    </lineage>
</organism>
<dbReference type="Proteomes" id="UP001501638">
    <property type="component" value="Unassembled WGS sequence"/>
</dbReference>
<dbReference type="InterPro" id="IPR013328">
    <property type="entry name" value="6PGD_dom2"/>
</dbReference>
<evidence type="ECO:0000313" key="7">
    <source>
        <dbReference type="EMBL" id="GAA2437719.1"/>
    </source>
</evidence>
<dbReference type="Gene3D" id="3.40.50.720">
    <property type="entry name" value="NAD(P)-binding Rossmann-like Domain"/>
    <property type="match status" value="1"/>
</dbReference>
<dbReference type="SUPFAM" id="SSF51735">
    <property type="entry name" value="NAD(P)-binding Rossmann-fold domains"/>
    <property type="match status" value="1"/>
</dbReference>
<comment type="pathway">
    <text evidence="1">Lipid metabolism; butanoate metabolism.</text>
</comment>
<dbReference type="InterPro" id="IPR008927">
    <property type="entry name" value="6-PGluconate_DH-like_C_sf"/>
</dbReference>
<comment type="caution">
    <text evidence="7">The sequence shown here is derived from an EMBL/GenBank/DDBJ whole genome shotgun (WGS) entry which is preliminary data.</text>
</comment>
<gene>
    <name evidence="7" type="ORF">GCM10010405_21260</name>
</gene>
<dbReference type="Gene3D" id="1.10.1040.10">
    <property type="entry name" value="N-(1-d-carboxylethyl)-l-norvaline Dehydrogenase, domain 2"/>
    <property type="match status" value="1"/>
</dbReference>
<sequence>MSASPATDPVAPDRAHVAVGAHTHDRDPDNGPTASGREGTGRARAPGRSPAPRGGVTSDGEAPWPEPYGGGVTDPSISERHDVTDIERVGVVGCGQMGSGIAEVCARSGLEVRVAETTGEALEIGRTRLVNSLDKAAARGKISEAERDAALERLSFTTDLGEFADRDLVIEAVVENEQVKTEIFQILDQVVTRPDAILASNTSSIPLVKLAVATSRPDRVIGIHFFNPAPVQKLVELIPALTTSDETIARAEATVTKLLGKHAIRAQDRSGFVVNALLIPYLLSAIRMFESGMASREDIDNGMELGCAHPMGPLKLSDLIGLDTVASVARSMYEEYKEPLYAAPPLLQRMVDAGRLGRKTGAGFYTYD</sequence>
<evidence type="ECO:0000313" key="8">
    <source>
        <dbReference type="Proteomes" id="UP001501638"/>
    </source>
</evidence>